<feature type="compositionally biased region" description="Polar residues" evidence="2">
    <location>
        <begin position="218"/>
        <end position="239"/>
    </location>
</feature>
<keyword evidence="6" id="KW-1185">Reference proteome</keyword>
<dbReference type="EnsemblMetazoa" id="ISCW001620-RA">
    <property type="protein sequence ID" value="ISCW001620-PA"/>
    <property type="gene ID" value="ISCW001620"/>
</dbReference>
<dbReference type="Pfam" id="PF00089">
    <property type="entry name" value="Trypsin"/>
    <property type="match status" value="1"/>
</dbReference>
<evidence type="ECO:0000256" key="1">
    <source>
        <dbReference type="ARBA" id="ARBA00023157"/>
    </source>
</evidence>
<reference evidence="4 6" key="1">
    <citation type="submission" date="2008-03" db="EMBL/GenBank/DDBJ databases">
        <title>Annotation of Ixodes scapularis.</title>
        <authorList>
            <consortium name="Ixodes scapularis Genome Project Consortium"/>
            <person name="Caler E."/>
            <person name="Hannick L.I."/>
            <person name="Bidwell S."/>
            <person name="Joardar V."/>
            <person name="Thiagarajan M."/>
            <person name="Amedeo P."/>
            <person name="Galinsky K.J."/>
            <person name="Schobel S."/>
            <person name="Inman J."/>
            <person name="Hostetler J."/>
            <person name="Miller J."/>
            <person name="Hammond M."/>
            <person name="Megy K."/>
            <person name="Lawson D."/>
            <person name="Kodira C."/>
            <person name="Sutton G."/>
            <person name="Meyer J."/>
            <person name="Hill C.A."/>
            <person name="Birren B."/>
            <person name="Nene V."/>
            <person name="Collins F."/>
            <person name="Alarcon-Chaidez F."/>
            <person name="Wikel S."/>
            <person name="Strausberg R."/>
        </authorList>
    </citation>
    <scope>NUCLEOTIDE SEQUENCE [LARGE SCALE GENOMIC DNA]</scope>
    <source>
        <strain evidence="6">Wikel</strain>
        <strain evidence="4">Wikel colony</strain>
    </source>
</reference>
<dbReference type="PROSITE" id="PS00134">
    <property type="entry name" value="TRYPSIN_HIS"/>
    <property type="match status" value="1"/>
</dbReference>
<dbReference type="EMBL" id="ABJB010728001">
    <property type="status" value="NOT_ANNOTATED_CDS"/>
    <property type="molecule type" value="Genomic_DNA"/>
</dbReference>
<dbReference type="InterPro" id="IPR001314">
    <property type="entry name" value="Peptidase_S1A"/>
</dbReference>
<feature type="compositionally biased region" description="Polar residues" evidence="2">
    <location>
        <begin position="362"/>
        <end position="380"/>
    </location>
</feature>
<keyword evidence="4" id="KW-0378">Hydrolase</keyword>
<dbReference type="InterPro" id="IPR043504">
    <property type="entry name" value="Peptidase_S1_PA_chymotrypsin"/>
</dbReference>
<feature type="compositionally biased region" description="Polar residues" evidence="2">
    <location>
        <begin position="387"/>
        <end position="399"/>
    </location>
</feature>
<dbReference type="EMBL" id="ABJB010654366">
    <property type="status" value="NOT_ANNOTATED_CDS"/>
    <property type="molecule type" value="Genomic_DNA"/>
</dbReference>
<dbReference type="EMBL" id="DS637221">
    <property type="protein sequence ID" value="EEC01638.1"/>
    <property type="molecule type" value="Genomic_DNA"/>
</dbReference>
<sequence length="613" mass="67104">EGTMLAACMDGFLLGACCKLPEEVNATTVSWTEHSTHTTSEASKDSGDPETTTSEYTSSWSEHHLPEASRLPLSTTTEAPSTPPSTVMRPTTLVARPTTLWPFIRLPTTLKRPTIVQTSTSQGTATVNNHHRPPTIATPLVTAWMTTRPAMIFTPTRLTLRPPHLPSTPLYVQRPSLQAVLANTPIGILGSLLTRPFTRPMTRPVTSAMFSRPQTVSILPSKTHSPLTTPMQSDSPTKNPQRHEVASTEPPTQTTALEPFTSRPPITTLQTLRPPATTQVYRPTYYTTLKFPVSTKKPAPGTGKPVKTTQPMTAATKPKSTPKPVKPILPIPSRPVKPTKAPVPTKSSTKKTTPRPAPSRLPAQSPTTSWPSGSTLTTKQKLPVKGTTVNGSVTPTETSPLRWDYRKHCGVRPLRPQGRIVGGRNSFFGEWPWQVLVKEATWLGLFIKNKCGGVLISSKYALTAAHCQPGFLSSLLVVLGEHDLSGDYETMKPVSVPVRRMVVHRNYNPATFENDLALLELERPVTFQPHIVPICLPGKNEDFTGRTSYVTGWGKLSHGGSVPNVLQYVQVPILSNNRCQKMFMLAGHVKAIRDNFVCAGYDRGNRDSCEVRS</sequence>
<dbReference type="VEuPathDB" id="VectorBase:ISCW001620"/>
<feature type="compositionally biased region" description="Pro residues" evidence="2">
    <location>
        <begin position="324"/>
        <end position="335"/>
    </location>
</feature>
<protein>
    <submittedName>
        <fullName evidence="4 5">Serine protease, putative</fullName>
        <ecNumber evidence="4">3.4.21.4</ecNumber>
    </submittedName>
</protein>
<dbReference type="STRING" id="6945.B7P4W6"/>
<feature type="compositionally biased region" description="Low complexity" evidence="2">
    <location>
        <begin position="50"/>
        <end position="60"/>
    </location>
</feature>
<dbReference type="InterPro" id="IPR001254">
    <property type="entry name" value="Trypsin_dom"/>
</dbReference>
<dbReference type="EC" id="3.4.21.4" evidence="4"/>
<dbReference type="VEuPathDB" id="VectorBase:ISCI001620"/>
<reference evidence="5" key="2">
    <citation type="submission" date="2020-05" db="UniProtKB">
        <authorList>
            <consortium name="EnsemblMetazoa"/>
        </authorList>
    </citation>
    <scope>IDENTIFICATION</scope>
    <source>
        <strain evidence="5">wikel</strain>
    </source>
</reference>
<feature type="domain" description="Peptidase S1" evidence="3">
    <location>
        <begin position="420"/>
        <end position="613"/>
    </location>
</feature>
<dbReference type="VEuPathDB" id="VectorBase:ISCP_020080"/>
<gene>
    <name evidence="4" type="ORF">IscW_ISCW001620</name>
</gene>
<feature type="compositionally biased region" description="Low complexity" evidence="2">
    <location>
        <begin position="313"/>
        <end position="323"/>
    </location>
</feature>
<dbReference type="Proteomes" id="UP000001555">
    <property type="component" value="Unassembled WGS sequence"/>
</dbReference>
<dbReference type="EMBL" id="ABJB010195244">
    <property type="status" value="NOT_ANNOTATED_CDS"/>
    <property type="molecule type" value="Genomic_DNA"/>
</dbReference>
<evidence type="ECO:0000259" key="3">
    <source>
        <dbReference type="PROSITE" id="PS50240"/>
    </source>
</evidence>
<dbReference type="GO" id="GO:0004252">
    <property type="term" value="F:serine-type endopeptidase activity"/>
    <property type="evidence" value="ECO:0007669"/>
    <property type="project" value="UniProtKB-EC"/>
</dbReference>
<dbReference type="PANTHER" id="PTHR24252">
    <property type="entry name" value="ACROSIN-RELATED"/>
    <property type="match status" value="1"/>
</dbReference>
<dbReference type="PANTHER" id="PTHR24252:SF7">
    <property type="entry name" value="HYALIN"/>
    <property type="match status" value="1"/>
</dbReference>
<evidence type="ECO:0000313" key="5">
    <source>
        <dbReference type="EnsemblMetazoa" id="ISCW001620-PA"/>
    </source>
</evidence>
<evidence type="ECO:0000256" key="2">
    <source>
        <dbReference type="SAM" id="MobiDB-lite"/>
    </source>
</evidence>
<name>B7P4W6_IXOSC</name>
<evidence type="ECO:0000313" key="6">
    <source>
        <dbReference type="Proteomes" id="UP000001555"/>
    </source>
</evidence>
<feature type="compositionally biased region" description="Low complexity" evidence="2">
    <location>
        <begin position="74"/>
        <end position="86"/>
    </location>
</feature>
<dbReference type="PROSITE" id="PS50240">
    <property type="entry name" value="TRYPSIN_DOM"/>
    <property type="match status" value="1"/>
</dbReference>
<dbReference type="PaxDb" id="6945-B7P4W6"/>
<dbReference type="SUPFAM" id="SSF50494">
    <property type="entry name" value="Trypsin-like serine proteases"/>
    <property type="match status" value="1"/>
</dbReference>
<dbReference type="EMBL" id="ABJB010438186">
    <property type="status" value="NOT_ANNOTATED_CDS"/>
    <property type="molecule type" value="Genomic_DNA"/>
</dbReference>
<dbReference type="CDD" id="cd00190">
    <property type="entry name" value="Tryp_SPc"/>
    <property type="match status" value="1"/>
</dbReference>
<dbReference type="OrthoDB" id="414661at2759"/>
<evidence type="ECO:0000313" key="4">
    <source>
        <dbReference type="EMBL" id="EEC01638.1"/>
    </source>
</evidence>
<keyword evidence="1" id="KW-1015">Disulfide bond</keyword>
<feature type="compositionally biased region" description="Low complexity" evidence="2">
    <location>
        <begin position="336"/>
        <end position="347"/>
    </location>
</feature>
<dbReference type="InterPro" id="IPR018114">
    <property type="entry name" value="TRYPSIN_HIS"/>
</dbReference>
<dbReference type="PRINTS" id="PR00722">
    <property type="entry name" value="CHYMOTRYPSIN"/>
</dbReference>
<organism>
    <name type="scientific">Ixodes scapularis</name>
    <name type="common">Black-legged tick</name>
    <name type="synonym">Deer tick</name>
    <dbReference type="NCBI Taxonomy" id="6945"/>
    <lineage>
        <taxon>Eukaryota</taxon>
        <taxon>Metazoa</taxon>
        <taxon>Ecdysozoa</taxon>
        <taxon>Arthropoda</taxon>
        <taxon>Chelicerata</taxon>
        <taxon>Arachnida</taxon>
        <taxon>Acari</taxon>
        <taxon>Parasitiformes</taxon>
        <taxon>Ixodida</taxon>
        <taxon>Ixodoidea</taxon>
        <taxon>Ixodidae</taxon>
        <taxon>Ixodinae</taxon>
        <taxon>Ixodes</taxon>
    </lineage>
</organism>
<dbReference type="SMART" id="SM00020">
    <property type="entry name" value="Tryp_SPc"/>
    <property type="match status" value="1"/>
</dbReference>
<dbReference type="HOGENOM" id="CLU_445926_0_0_1"/>
<feature type="compositionally biased region" description="Low complexity" evidence="2">
    <location>
        <begin position="31"/>
        <end position="41"/>
    </location>
</feature>
<feature type="non-terminal residue" evidence="4">
    <location>
        <position position="1"/>
    </location>
</feature>
<feature type="region of interest" description="Disordered" evidence="2">
    <location>
        <begin position="31"/>
        <end position="92"/>
    </location>
</feature>
<feature type="region of interest" description="Disordered" evidence="2">
    <location>
        <begin position="218"/>
        <end position="269"/>
    </location>
</feature>
<dbReference type="InterPro" id="IPR009003">
    <property type="entry name" value="Peptidase_S1_PA"/>
</dbReference>
<accession>B7P4W6</accession>
<dbReference type="FunFam" id="2.40.10.10:FF:000068">
    <property type="entry name" value="transmembrane protease serine 2"/>
    <property type="match status" value="1"/>
</dbReference>
<dbReference type="AlphaFoldDB" id="B7P4W6"/>
<proteinExistence type="predicted"/>
<keyword evidence="4" id="KW-0645">Protease</keyword>
<dbReference type="EMBL" id="ABJB010162550">
    <property type="status" value="NOT_ANNOTATED_CDS"/>
    <property type="molecule type" value="Genomic_DNA"/>
</dbReference>
<feature type="region of interest" description="Disordered" evidence="2">
    <location>
        <begin position="292"/>
        <end position="399"/>
    </location>
</feature>
<dbReference type="GO" id="GO:0008236">
    <property type="term" value="F:serine-type peptidase activity"/>
    <property type="evidence" value="ECO:0000318"/>
    <property type="project" value="GO_Central"/>
</dbReference>
<dbReference type="Gene3D" id="2.40.10.10">
    <property type="entry name" value="Trypsin-like serine proteases"/>
    <property type="match status" value="1"/>
</dbReference>
<dbReference type="GO" id="GO:0006508">
    <property type="term" value="P:proteolysis"/>
    <property type="evidence" value="ECO:0007669"/>
    <property type="project" value="UniProtKB-KW"/>
</dbReference>